<evidence type="ECO:0000313" key="3">
    <source>
        <dbReference type="Proteomes" id="UP000688947"/>
    </source>
</evidence>
<comment type="caution">
    <text evidence="2">The sequence shown here is derived from an EMBL/GenBank/DDBJ whole genome shotgun (WGS) entry which is preliminary data.</text>
</comment>
<sequence>MPPAPQRRRLEPPSDLLDVSSGAERRSKHAFNPTRTQKATYVLFAAPSYEGKEPSAVVDTMRRRQRCLSFDSGSYENNLAVIDLALPFGWTGSPAHYGASGGAVSFLLARESPRSLDPGDLDDEPLFSFVWVDDHVLIEVDRETALRLSMIAVLGPEAVNESKFSSWETELEALDLLWNSEQRTVSMSTSKAQQLKKLLGSLRYMRLCCRATRAFIQRLHSEWRQTRRFQKRRLSLETRQDLQWIDSLLRHGAANSVPTSIVAETLEPAVHLFMDASDTGLCVLYPAIREYIRVQFDEDERQAIKATTPTDFSINTREAFSAALAVLIWGAMLARRPAAL</sequence>
<accession>A0A8T1TV28</accession>
<evidence type="ECO:0000256" key="1">
    <source>
        <dbReference type="SAM" id="MobiDB-lite"/>
    </source>
</evidence>
<protein>
    <submittedName>
        <fullName evidence="2">Uncharacterized protein</fullName>
    </submittedName>
</protein>
<proteinExistence type="predicted"/>
<dbReference type="PANTHER" id="PTHR33050:SF7">
    <property type="entry name" value="RIBONUCLEASE H"/>
    <property type="match status" value="1"/>
</dbReference>
<dbReference type="InterPro" id="IPR052055">
    <property type="entry name" value="Hepadnavirus_pol/RT"/>
</dbReference>
<reference evidence="2" key="1">
    <citation type="submission" date="2021-01" db="EMBL/GenBank/DDBJ databases">
        <title>Phytophthora aleatoria, a newly-described species from Pinus radiata is distinct from Phytophthora cactorum isolates based on comparative genomics.</title>
        <authorList>
            <person name="Mcdougal R."/>
            <person name="Panda P."/>
            <person name="Williams N."/>
            <person name="Studholme D.J."/>
        </authorList>
    </citation>
    <scope>NUCLEOTIDE SEQUENCE</scope>
    <source>
        <strain evidence="2">NZFS 3830</strain>
    </source>
</reference>
<dbReference type="Proteomes" id="UP000688947">
    <property type="component" value="Unassembled WGS sequence"/>
</dbReference>
<dbReference type="EMBL" id="JAENGZ010001551">
    <property type="protein sequence ID" value="KAG6947418.1"/>
    <property type="molecule type" value="Genomic_DNA"/>
</dbReference>
<name>A0A8T1TV28_9STRA</name>
<feature type="region of interest" description="Disordered" evidence="1">
    <location>
        <begin position="1"/>
        <end position="28"/>
    </location>
</feature>
<organism evidence="2 3">
    <name type="scientific">Phytophthora cactorum</name>
    <dbReference type="NCBI Taxonomy" id="29920"/>
    <lineage>
        <taxon>Eukaryota</taxon>
        <taxon>Sar</taxon>
        <taxon>Stramenopiles</taxon>
        <taxon>Oomycota</taxon>
        <taxon>Peronosporomycetes</taxon>
        <taxon>Peronosporales</taxon>
        <taxon>Peronosporaceae</taxon>
        <taxon>Phytophthora</taxon>
    </lineage>
</organism>
<dbReference type="AlphaFoldDB" id="A0A8T1TV28"/>
<evidence type="ECO:0000313" key="2">
    <source>
        <dbReference type="EMBL" id="KAG6947418.1"/>
    </source>
</evidence>
<dbReference type="VEuPathDB" id="FungiDB:PC110_g16227"/>
<gene>
    <name evidence="2" type="ORF">JG687_00016104</name>
</gene>
<dbReference type="OrthoDB" id="129365at2759"/>
<dbReference type="PANTHER" id="PTHR33050">
    <property type="entry name" value="REVERSE TRANSCRIPTASE DOMAIN-CONTAINING PROTEIN"/>
    <property type="match status" value="1"/>
</dbReference>